<sequence>MEAIIEQLPAFSLVFVRVLAFFTTMPLFSYRTIPNQFKVGLAFFLALAIFPALDAPLMTVDGEYILLLLKEVMLGLAIGLIATIMLYAVQTAGMFLDISFGFLVANVVDPQTGAQSPLFGGYFYAFALLMLLAVNGHHLLLDGIYYSYSFVPIDQTGLAFGDEAVVTHVAEAFNQMFILAFQLAFPLVGSLFLVDLALGIMARAVPQMNVFVVGLPLKIAAGLPLLVVAIPGMFLAIQYLYEDMFHVSRGLLELLGEEQE</sequence>
<keyword evidence="11" id="KW-0969">Cilium</keyword>
<dbReference type="GO" id="GO:0005886">
    <property type="term" value="C:plasma membrane"/>
    <property type="evidence" value="ECO:0007669"/>
    <property type="project" value="UniProtKB-SubCell"/>
</dbReference>
<feature type="transmembrane region" description="Helical" evidence="10">
    <location>
        <begin position="121"/>
        <end position="140"/>
    </location>
</feature>
<dbReference type="PANTHER" id="PTHR30065">
    <property type="entry name" value="FLAGELLAR BIOSYNTHETIC PROTEIN FLIR"/>
    <property type="match status" value="1"/>
</dbReference>
<keyword evidence="12" id="KW-1185">Reference proteome</keyword>
<feature type="transmembrane region" description="Helical" evidence="10">
    <location>
        <begin position="12"/>
        <end position="33"/>
    </location>
</feature>
<evidence type="ECO:0000256" key="7">
    <source>
        <dbReference type="ARBA" id="ARBA00023136"/>
    </source>
</evidence>
<keyword evidence="11" id="KW-0966">Cell projection</keyword>
<dbReference type="PANTHER" id="PTHR30065:SF1">
    <property type="entry name" value="SURFACE PRESENTATION OF ANTIGENS PROTEIN SPAR"/>
    <property type="match status" value="1"/>
</dbReference>
<keyword evidence="8 10" id="KW-0975">Bacterial flagellum</keyword>
<feature type="transmembrane region" description="Helical" evidence="10">
    <location>
        <begin position="39"/>
        <end position="57"/>
    </location>
</feature>
<evidence type="ECO:0000256" key="4">
    <source>
        <dbReference type="ARBA" id="ARBA00022475"/>
    </source>
</evidence>
<evidence type="ECO:0000256" key="5">
    <source>
        <dbReference type="ARBA" id="ARBA00022692"/>
    </source>
</evidence>
<dbReference type="EMBL" id="BJUN01000001">
    <property type="protein sequence ID" value="GEK57409.1"/>
    <property type="molecule type" value="Genomic_DNA"/>
</dbReference>
<evidence type="ECO:0000256" key="8">
    <source>
        <dbReference type="ARBA" id="ARBA00023143"/>
    </source>
</evidence>
<comment type="similarity">
    <text evidence="2 10">Belongs to the FliR/MopE/SpaR family.</text>
</comment>
<evidence type="ECO:0000256" key="9">
    <source>
        <dbReference type="NCBIfam" id="TIGR01400"/>
    </source>
</evidence>
<keyword evidence="7 10" id="KW-0472">Membrane</keyword>
<comment type="caution">
    <text evidence="11">The sequence shown here is derived from an EMBL/GenBank/DDBJ whole genome shotgun (WGS) entry which is preliminary data.</text>
</comment>
<evidence type="ECO:0000313" key="11">
    <source>
        <dbReference type="EMBL" id="GEK57409.1"/>
    </source>
</evidence>
<gene>
    <name evidence="11" type="primary">fliR</name>
    <name evidence="11" type="ORF">MHA01_03140</name>
</gene>
<accession>A0A510Y293</accession>
<evidence type="ECO:0000313" key="12">
    <source>
        <dbReference type="Proteomes" id="UP000321051"/>
    </source>
</evidence>
<dbReference type="Proteomes" id="UP000321051">
    <property type="component" value="Unassembled WGS sequence"/>
</dbReference>
<dbReference type="PRINTS" id="PR00953">
    <property type="entry name" value="TYPE3IMRPROT"/>
</dbReference>
<evidence type="ECO:0000256" key="10">
    <source>
        <dbReference type="RuleBase" id="RU362071"/>
    </source>
</evidence>
<dbReference type="RefSeq" id="WP_079476179.1">
    <property type="nucleotide sequence ID" value="NZ_BJUN01000001.1"/>
</dbReference>
<dbReference type="STRING" id="1371.GCA_900166605_02455"/>
<feature type="transmembrane region" description="Helical" evidence="10">
    <location>
        <begin position="64"/>
        <end position="86"/>
    </location>
</feature>
<dbReference type="InterPro" id="IPR006303">
    <property type="entry name" value="FliR"/>
</dbReference>
<keyword evidence="11" id="KW-0282">Flagellum</keyword>
<dbReference type="OrthoDB" id="9807748at2"/>
<dbReference type="NCBIfam" id="TIGR01400">
    <property type="entry name" value="fliR"/>
    <property type="match status" value="1"/>
</dbReference>
<organism evidence="11 12">
    <name type="scientific">Marinococcus halophilus</name>
    <dbReference type="NCBI Taxonomy" id="1371"/>
    <lineage>
        <taxon>Bacteria</taxon>
        <taxon>Bacillati</taxon>
        <taxon>Bacillota</taxon>
        <taxon>Bacilli</taxon>
        <taxon>Bacillales</taxon>
        <taxon>Bacillaceae</taxon>
        <taxon>Marinococcus</taxon>
    </lineage>
</organism>
<protein>
    <recommendedName>
        <fullName evidence="3 9">Flagellar biosynthetic protein FliR</fullName>
    </recommendedName>
</protein>
<evidence type="ECO:0000256" key="1">
    <source>
        <dbReference type="ARBA" id="ARBA00002578"/>
    </source>
</evidence>
<keyword evidence="6 10" id="KW-1133">Transmembrane helix</keyword>
<dbReference type="GO" id="GO:0044780">
    <property type="term" value="P:bacterial-type flagellum assembly"/>
    <property type="evidence" value="ECO:0007669"/>
    <property type="project" value="UniProtKB-UniRule"/>
</dbReference>
<dbReference type="GO" id="GO:0009425">
    <property type="term" value="C:bacterial-type flagellum basal body"/>
    <property type="evidence" value="ECO:0007669"/>
    <property type="project" value="UniProtKB-SubCell"/>
</dbReference>
<proteinExistence type="inferred from homology"/>
<keyword evidence="4 10" id="KW-1003">Cell membrane</keyword>
<name>A0A510Y293_MARHA</name>
<comment type="function">
    <text evidence="1 10">Role in flagellar biosynthesis.</text>
</comment>
<evidence type="ECO:0000256" key="3">
    <source>
        <dbReference type="ARBA" id="ARBA00021717"/>
    </source>
</evidence>
<feature type="transmembrane region" description="Helical" evidence="10">
    <location>
        <begin position="176"/>
        <end position="198"/>
    </location>
</feature>
<evidence type="ECO:0000256" key="2">
    <source>
        <dbReference type="ARBA" id="ARBA00009772"/>
    </source>
</evidence>
<dbReference type="GO" id="GO:0006605">
    <property type="term" value="P:protein targeting"/>
    <property type="evidence" value="ECO:0007669"/>
    <property type="project" value="UniProtKB-UniRule"/>
</dbReference>
<keyword evidence="5 10" id="KW-0812">Transmembrane</keyword>
<evidence type="ECO:0000256" key="6">
    <source>
        <dbReference type="ARBA" id="ARBA00022989"/>
    </source>
</evidence>
<dbReference type="Pfam" id="PF01311">
    <property type="entry name" value="Bac_export_1"/>
    <property type="match status" value="1"/>
</dbReference>
<reference evidence="11 12" key="1">
    <citation type="submission" date="2019-07" db="EMBL/GenBank/DDBJ databases">
        <title>Whole genome shotgun sequence of Marinococcus halophilus NBRC 102359.</title>
        <authorList>
            <person name="Hosoyama A."/>
            <person name="Uohara A."/>
            <person name="Ohji S."/>
            <person name="Ichikawa N."/>
        </authorList>
    </citation>
    <scope>NUCLEOTIDE SEQUENCE [LARGE SCALE GENOMIC DNA]</scope>
    <source>
        <strain evidence="11 12">NBRC 102359</strain>
    </source>
</reference>
<dbReference type="InterPro" id="IPR002010">
    <property type="entry name" value="T3SS_IM_R"/>
</dbReference>
<dbReference type="AlphaFoldDB" id="A0A510Y293"/>
<comment type="subcellular location">
    <subcellularLocation>
        <location evidence="10">Cell membrane</location>
        <topology evidence="10">Multi-pass membrane protein</topology>
    </subcellularLocation>
    <subcellularLocation>
        <location evidence="10">Bacterial flagellum basal body</location>
    </subcellularLocation>
</comment>
<feature type="transmembrane region" description="Helical" evidence="10">
    <location>
        <begin position="219"/>
        <end position="241"/>
    </location>
</feature>